<sequence>MNVLIKTIKIEKSNDPSSRARTDFGDIERLILSIKEHGFLHPVLVGKLDEPDGNYEYILICGERRIRAAVLAGLSEVPVTTRENITPDERKAMELEENLIRKDFTWMESNECLLQLHELRQRIYGPATHSPNNEGWGARQTAEILGRSLGSIGGDLKLAQDLRDHPELRKKVMKIPKMAARKIVNQYIEADKLRALVHSKGIDIGVELKLGNCCSLIDEIPDHSIDLLLTDPPFANPGIVAVGVSDKRYFNTTESNVSDLDTMFKVYETLIPKLAKKLKIGAHVYIFTGMGVVYTKLMELLGKSGFLMDDLPVIWDKTRTSVPTGDFHYMSCYEACLFGHNGARTRTLWKPTKNIIPVPAIAGQIRVHPLQRPDDLLRIMIENSTSVGHTILDCFAGSGSTLKVARDLQRKAIGFELDEGNYLRAMRWLEETK</sequence>
<name>A0A0F9G5G9_9ZZZZ</name>
<dbReference type="InterPro" id="IPR002052">
    <property type="entry name" value="DNA_methylase_N6_adenine_CS"/>
</dbReference>
<keyword evidence="2" id="KW-0489">Methyltransferase</keyword>
<dbReference type="SMART" id="SM00470">
    <property type="entry name" value="ParB"/>
    <property type="match status" value="1"/>
</dbReference>
<dbReference type="PANTHER" id="PTHR33375:SF1">
    <property type="entry name" value="CHROMOSOME-PARTITIONING PROTEIN PARB-RELATED"/>
    <property type="match status" value="1"/>
</dbReference>
<feature type="domain" description="ParB-like N-terminal" evidence="4">
    <location>
        <begin position="3"/>
        <end position="99"/>
    </location>
</feature>
<dbReference type="PANTHER" id="PTHR33375">
    <property type="entry name" value="CHROMOSOME-PARTITIONING PROTEIN PARB-RELATED"/>
    <property type="match status" value="1"/>
</dbReference>
<dbReference type="EMBL" id="LAZR01029797">
    <property type="protein sequence ID" value="KKL58512.1"/>
    <property type="molecule type" value="Genomic_DNA"/>
</dbReference>
<dbReference type="GO" id="GO:0045881">
    <property type="term" value="P:positive regulation of sporulation resulting in formation of a cellular spore"/>
    <property type="evidence" value="ECO:0007669"/>
    <property type="project" value="TreeGrafter"/>
</dbReference>
<dbReference type="GO" id="GO:0007059">
    <property type="term" value="P:chromosome segregation"/>
    <property type="evidence" value="ECO:0007669"/>
    <property type="project" value="TreeGrafter"/>
</dbReference>
<proteinExistence type="inferred from homology"/>
<dbReference type="NCBIfam" id="TIGR00180">
    <property type="entry name" value="parB_part"/>
    <property type="match status" value="1"/>
</dbReference>
<dbReference type="PROSITE" id="PS00092">
    <property type="entry name" value="N6_MTASE"/>
    <property type="match status" value="1"/>
</dbReference>
<dbReference type="InterPro" id="IPR036086">
    <property type="entry name" value="ParB/Sulfiredoxin_sf"/>
</dbReference>
<dbReference type="GO" id="GO:0003677">
    <property type="term" value="F:DNA binding"/>
    <property type="evidence" value="ECO:0007669"/>
    <property type="project" value="InterPro"/>
</dbReference>
<dbReference type="InterPro" id="IPR002941">
    <property type="entry name" value="DNA_methylase_N4/N6"/>
</dbReference>
<dbReference type="PRINTS" id="PR00508">
    <property type="entry name" value="S21N4MTFRASE"/>
</dbReference>
<dbReference type="InterPro" id="IPR003115">
    <property type="entry name" value="ParB_N"/>
</dbReference>
<dbReference type="Pfam" id="PF02195">
    <property type="entry name" value="ParB_N"/>
    <property type="match status" value="1"/>
</dbReference>
<dbReference type="Pfam" id="PF01555">
    <property type="entry name" value="N6_N4_Mtase"/>
    <property type="match status" value="1"/>
</dbReference>
<evidence type="ECO:0000256" key="1">
    <source>
        <dbReference type="ARBA" id="ARBA00006594"/>
    </source>
</evidence>
<evidence type="ECO:0000259" key="4">
    <source>
        <dbReference type="SMART" id="SM00470"/>
    </source>
</evidence>
<dbReference type="AlphaFoldDB" id="A0A0F9G5G9"/>
<dbReference type="SUPFAM" id="SSF110849">
    <property type="entry name" value="ParB/Sulfiredoxin"/>
    <property type="match status" value="1"/>
</dbReference>
<comment type="similarity">
    <text evidence="1">Belongs to the N(4)/N(6)-methyltransferase family.</text>
</comment>
<evidence type="ECO:0000256" key="3">
    <source>
        <dbReference type="ARBA" id="ARBA00022679"/>
    </source>
</evidence>
<evidence type="ECO:0000256" key="2">
    <source>
        <dbReference type="ARBA" id="ARBA00022603"/>
    </source>
</evidence>
<protein>
    <recommendedName>
        <fullName evidence="4">ParB-like N-terminal domain-containing protein</fullName>
    </recommendedName>
</protein>
<dbReference type="GO" id="GO:0008170">
    <property type="term" value="F:N-methyltransferase activity"/>
    <property type="evidence" value="ECO:0007669"/>
    <property type="project" value="InterPro"/>
</dbReference>
<dbReference type="GO" id="GO:0005694">
    <property type="term" value="C:chromosome"/>
    <property type="evidence" value="ECO:0007669"/>
    <property type="project" value="TreeGrafter"/>
</dbReference>
<dbReference type="InterPro" id="IPR001091">
    <property type="entry name" value="RM_Methyltransferase"/>
</dbReference>
<gene>
    <name evidence="5" type="ORF">LCGC14_2224630</name>
</gene>
<dbReference type="InterPro" id="IPR050336">
    <property type="entry name" value="Chromosome_partition/occlusion"/>
</dbReference>
<dbReference type="InterPro" id="IPR029063">
    <property type="entry name" value="SAM-dependent_MTases_sf"/>
</dbReference>
<dbReference type="Gene3D" id="3.90.1530.10">
    <property type="entry name" value="Conserved hypothetical protein from pyrococcus furiosus pfu- 392566-001, ParB domain"/>
    <property type="match status" value="1"/>
</dbReference>
<dbReference type="GO" id="GO:0032259">
    <property type="term" value="P:methylation"/>
    <property type="evidence" value="ECO:0007669"/>
    <property type="project" value="UniProtKB-KW"/>
</dbReference>
<organism evidence="5">
    <name type="scientific">marine sediment metagenome</name>
    <dbReference type="NCBI Taxonomy" id="412755"/>
    <lineage>
        <taxon>unclassified sequences</taxon>
        <taxon>metagenomes</taxon>
        <taxon>ecological metagenomes</taxon>
    </lineage>
</organism>
<dbReference type="InterPro" id="IPR004437">
    <property type="entry name" value="ParB/RepB/Spo0J"/>
</dbReference>
<dbReference type="SUPFAM" id="SSF53335">
    <property type="entry name" value="S-adenosyl-L-methionine-dependent methyltransferases"/>
    <property type="match status" value="1"/>
</dbReference>
<dbReference type="Gene3D" id="3.40.50.150">
    <property type="entry name" value="Vaccinia Virus protein VP39"/>
    <property type="match status" value="1"/>
</dbReference>
<evidence type="ECO:0000313" key="5">
    <source>
        <dbReference type="EMBL" id="KKL58512.1"/>
    </source>
</evidence>
<reference evidence="5" key="1">
    <citation type="journal article" date="2015" name="Nature">
        <title>Complex archaea that bridge the gap between prokaryotes and eukaryotes.</title>
        <authorList>
            <person name="Spang A."/>
            <person name="Saw J.H."/>
            <person name="Jorgensen S.L."/>
            <person name="Zaremba-Niedzwiedzka K."/>
            <person name="Martijn J."/>
            <person name="Lind A.E."/>
            <person name="van Eijk R."/>
            <person name="Schleper C."/>
            <person name="Guy L."/>
            <person name="Ettema T.J."/>
        </authorList>
    </citation>
    <scope>NUCLEOTIDE SEQUENCE</scope>
</reference>
<keyword evidence="3" id="KW-0808">Transferase</keyword>
<accession>A0A0F9G5G9</accession>
<comment type="caution">
    <text evidence="5">The sequence shown here is derived from an EMBL/GenBank/DDBJ whole genome shotgun (WGS) entry which is preliminary data.</text>
</comment>